<dbReference type="GO" id="GO:0071011">
    <property type="term" value="C:precatalytic spliceosome"/>
    <property type="evidence" value="ECO:0007669"/>
    <property type="project" value="TreeGrafter"/>
</dbReference>
<comment type="similarity">
    <text evidence="3">Belongs to the SNUT3 family.</text>
</comment>
<comment type="subcellular location">
    <subcellularLocation>
        <location evidence="2">Nucleus</location>
    </subcellularLocation>
</comment>
<evidence type="ECO:0000256" key="1">
    <source>
        <dbReference type="ARBA" id="ARBA00003632"/>
    </source>
</evidence>
<evidence type="ECO:0000256" key="7">
    <source>
        <dbReference type="ARBA" id="ARBA00023187"/>
    </source>
</evidence>
<name>A0A7M7JWA8_VARDE</name>
<evidence type="ECO:0000313" key="13">
    <source>
        <dbReference type="Proteomes" id="UP000594260"/>
    </source>
</evidence>
<dbReference type="CTD" id="47457"/>
<reference evidence="12" key="1">
    <citation type="submission" date="2021-01" db="UniProtKB">
        <authorList>
            <consortium name="EnsemblMetazoa"/>
        </authorList>
    </citation>
    <scope>IDENTIFICATION</scope>
</reference>
<sequence length="171" mass="20807">MVRSRSRSREHRRDRRDRSRSREDRERRRRERDREPREGRDRDRIERDREERYGRRRSRSRDRDGRRKDRVLSRDRRERKDKDGTGPPGPKRNAVPDYLMEKKPLTEADFAGKDDEEIEMMKMMGFGGFESTKGRKVPGNDVSGVHVIQKRKYRQYMNRKGGFNRPLDFVV</sequence>
<dbReference type="PANTHER" id="PTHR31077:SF1">
    <property type="entry name" value="U4_U6.U5 SMALL NUCLEAR RIBONUCLEOPROTEIN 27 KDA PROTEIN"/>
    <property type="match status" value="1"/>
</dbReference>
<evidence type="ECO:0000256" key="4">
    <source>
        <dbReference type="ARBA" id="ARBA00011825"/>
    </source>
</evidence>
<feature type="domain" description="U4/U6.U5 small nuclear ribonucleoprotein 27kDa protein" evidence="11">
    <location>
        <begin position="115"/>
        <end position="169"/>
    </location>
</feature>
<comment type="function">
    <text evidence="1">May play a role in mRNA splicing.</text>
</comment>
<evidence type="ECO:0000256" key="9">
    <source>
        <dbReference type="ARBA" id="ARBA00031864"/>
    </source>
</evidence>
<dbReference type="GeneID" id="111248469"/>
<evidence type="ECO:0000313" key="12">
    <source>
        <dbReference type="EnsemblMetazoa" id="XP_022656643"/>
    </source>
</evidence>
<dbReference type="Pfam" id="PF08648">
    <property type="entry name" value="SNRNP27"/>
    <property type="match status" value="1"/>
</dbReference>
<dbReference type="Proteomes" id="UP000594260">
    <property type="component" value="Unplaced"/>
</dbReference>
<keyword evidence="6" id="KW-0507">mRNA processing</keyword>
<comment type="subunit">
    <text evidence="4">Part of a tri-snRNP complex.</text>
</comment>
<evidence type="ECO:0000256" key="5">
    <source>
        <dbReference type="ARBA" id="ARBA00014357"/>
    </source>
</evidence>
<organism evidence="12 13">
    <name type="scientific">Varroa destructor</name>
    <name type="common">Honeybee mite</name>
    <dbReference type="NCBI Taxonomy" id="109461"/>
    <lineage>
        <taxon>Eukaryota</taxon>
        <taxon>Metazoa</taxon>
        <taxon>Ecdysozoa</taxon>
        <taxon>Arthropoda</taxon>
        <taxon>Chelicerata</taxon>
        <taxon>Arachnida</taxon>
        <taxon>Acari</taxon>
        <taxon>Parasitiformes</taxon>
        <taxon>Mesostigmata</taxon>
        <taxon>Gamasina</taxon>
        <taxon>Dermanyssoidea</taxon>
        <taxon>Varroidae</taxon>
        <taxon>Varroa</taxon>
    </lineage>
</organism>
<dbReference type="InterPro" id="IPR013957">
    <property type="entry name" value="SNRNP27"/>
</dbReference>
<proteinExistence type="inferred from homology"/>
<evidence type="ECO:0000256" key="2">
    <source>
        <dbReference type="ARBA" id="ARBA00004123"/>
    </source>
</evidence>
<evidence type="ECO:0000259" key="11">
    <source>
        <dbReference type="Pfam" id="PF08648"/>
    </source>
</evidence>
<evidence type="ECO:0000256" key="8">
    <source>
        <dbReference type="ARBA" id="ARBA00023242"/>
    </source>
</evidence>
<accession>A0A7M7JWA8</accession>
<dbReference type="RefSeq" id="XP_022656643.1">
    <property type="nucleotide sequence ID" value="XM_022800908.1"/>
</dbReference>
<feature type="compositionally biased region" description="Basic and acidic residues" evidence="10">
    <location>
        <begin position="99"/>
        <end position="109"/>
    </location>
</feature>
<dbReference type="EnsemblMetazoa" id="XM_022800908">
    <property type="protein sequence ID" value="XP_022656643"/>
    <property type="gene ID" value="LOC111248469"/>
</dbReference>
<dbReference type="InParanoid" id="A0A7M7JWA8"/>
<feature type="compositionally biased region" description="Basic and acidic residues" evidence="10">
    <location>
        <begin position="61"/>
        <end position="84"/>
    </location>
</feature>
<feature type="region of interest" description="Disordered" evidence="10">
    <location>
        <begin position="1"/>
        <end position="109"/>
    </location>
</feature>
<feature type="compositionally biased region" description="Basic and acidic residues" evidence="10">
    <location>
        <begin position="16"/>
        <end position="53"/>
    </location>
</feature>
<dbReference type="KEGG" id="vde:111248469"/>
<keyword evidence="13" id="KW-1185">Reference proteome</keyword>
<keyword evidence="8" id="KW-0539">Nucleus</keyword>
<dbReference type="GO" id="GO:0006397">
    <property type="term" value="P:mRNA processing"/>
    <property type="evidence" value="ECO:0007669"/>
    <property type="project" value="UniProtKB-KW"/>
</dbReference>
<evidence type="ECO:0000256" key="3">
    <source>
        <dbReference type="ARBA" id="ARBA00008218"/>
    </source>
</evidence>
<feature type="compositionally biased region" description="Basic residues" evidence="10">
    <location>
        <begin position="1"/>
        <end position="15"/>
    </location>
</feature>
<dbReference type="OMA" id="VDSSTMW"/>
<dbReference type="PANTHER" id="PTHR31077">
    <property type="entry name" value="U4/U6.U5 SMALL NUCLEAR RIBONUCLEOPROTEIN 27 KDA PROTEIN"/>
    <property type="match status" value="1"/>
</dbReference>
<keyword evidence="7" id="KW-0508">mRNA splicing</keyword>
<protein>
    <recommendedName>
        <fullName evidence="5">U4/U6.U5 small nuclear ribonucleoprotein 27 kDa protein</fullName>
    </recommendedName>
    <alternativeName>
        <fullName evidence="9">U4/U6.U5 tri-snRNP-associated protein 3</fullName>
    </alternativeName>
</protein>
<evidence type="ECO:0000256" key="6">
    <source>
        <dbReference type="ARBA" id="ARBA00022664"/>
    </source>
</evidence>
<dbReference type="AlphaFoldDB" id="A0A7M7JWA8"/>
<dbReference type="GO" id="GO:0008380">
    <property type="term" value="P:RNA splicing"/>
    <property type="evidence" value="ECO:0007669"/>
    <property type="project" value="UniProtKB-KW"/>
</dbReference>
<evidence type="ECO:0000256" key="10">
    <source>
        <dbReference type="SAM" id="MobiDB-lite"/>
    </source>
</evidence>